<evidence type="ECO:0000256" key="1">
    <source>
        <dbReference type="ARBA" id="ARBA00022679"/>
    </source>
</evidence>
<dbReference type="PROSITE" id="PS51186">
    <property type="entry name" value="GNAT"/>
    <property type="match status" value="1"/>
</dbReference>
<dbReference type="GO" id="GO:0016747">
    <property type="term" value="F:acyltransferase activity, transferring groups other than amino-acyl groups"/>
    <property type="evidence" value="ECO:0007669"/>
    <property type="project" value="InterPro"/>
</dbReference>
<feature type="domain" description="N-acetyltransferase" evidence="3">
    <location>
        <begin position="10"/>
        <end position="171"/>
    </location>
</feature>
<organism evidence="4 5">
    <name type="scientific">Oxalicibacterium faecigallinarum</name>
    <dbReference type="NCBI Taxonomy" id="573741"/>
    <lineage>
        <taxon>Bacteria</taxon>
        <taxon>Pseudomonadati</taxon>
        <taxon>Pseudomonadota</taxon>
        <taxon>Betaproteobacteria</taxon>
        <taxon>Burkholderiales</taxon>
        <taxon>Oxalobacteraceae</taxon>
        <taxon>Oxalicibacterium</taxon>
    </lineage>
</organism>
<keyword evidence="1" id="KW-0808">Transferase</keyword>
<sequence length="172" mass="18858">MAITAAQTRFTHRAATVDDLPAIVAIYNSTIASREVTADLEPVTIASRMAWFASHAAADRPIWVAERDGVILGWLSFSDFHPRAAYRHTAELSIYVHESARRQGLASYLLTQAIAAAPSLNVHTLIGLIFGHNQRSLGLFARFGFVPWGHLPEVALLDGVERDLIMVGKRVA</sequence>
<accession>A0A8J3F1L5</accession>
<evidence type="ECO:0000313" key="5">
    <source>
        <dbReference type="Proteomes" id="UP000642180"/>
    </source>
</evidence>
<dbReference type="PANTHER" id="PTHR43072">
    <property type="entry name" value="N-ACETYLTRANSFERASE"/>
    <property type="match status" value="1"/>
</dbReference>
<reference evidence="5" key="1">
    <citation type="journal article" date="2019" name="Int. J. Syst. Evol. Microbiol.">
        <title>The Global Catalogue of Microorganisms (GCM) 10K type strain sequencing project: providing services to taxonomists for standard genome sequencing and annotation.</title>
        <authorList>
            <consortium name="The Broad Institute Genomics Platform"/>
            <consortium name="The Broad Institute Genome Sequencing Center for Infectious Disease"/>
            <person name="Wu L."/>
            <person name="Ma J."/>
        </authorList>
    </citation>
    <scope>NUCLEOTIDE SEQUENCE [LARGE SCALE GENOMIC DNA]</scope>
    <source>
        <strain evidence="5">CCM 2767</strain>
    </source>
</reference>
<evidence type="ECO:0000313" key="4">
    <source>
        <dbReference type="EMBL" id="GGI16741.1"/>
    </source>
</evidence>
<dbReference type="SUPFAM" id="SSF55729">
    <property type="entry name" value="Acyl-CoA N-acyltransferases (Nat)"/>
    <property type="match status" value="1"/>
</dbReference>
<dbReference type="CDD" id="cd04301">
    <property type="entry name" value="NAT_SF"/>
    <property type="match status" value="1"/>
</dbReference>
<dbReference type="RefSeq" id="WP_188379744.1">
    <property type="nucleotide sequence ID" value="NZ_BMDI01000001.1"/>
</dbReference>
<protein>
    <submittedName>
        <fullName evidence="4">Phosphinothricin acetyltransferase</fullName>
    </submittedName>
</protein>
<dbReference type="InterPro" id="IPR016181">
    <property type="entry name" value="Acyl_CoA_acyltransferase"/>
</dbReference>
<dbReference type="PANTHER" id="PTHR43072:SF23">
    <property type="entry name" value="UPF0039 PROTEIN C11D3.02C"/>
    <property type="match status" value="1"/>
</dbReference>
<keyword evidence="5" id="KW-1185">Reference proteome</keyword>
<dbReference type="EMBL" id="BMDI01000001">
    <property type="protein sequence ID" value="GGI16741.1"/>
    <property type="molecule type" value="Genomic_DNA"/>
</dbReference>
<evidence type="ECO:0000256" key="2">
    <source>
        <dbReference type="ARBA" id="ARBA00023315"/>
    </source>
</evidence>
<name>A0A8J3F1L5_9BURK</name>
<keyword evidence="2" id="KW-0012">Acyltransferase</keyword>
<gene>
    <name evidence="4" type="ORF">GCM10008066_05480</name>
</gene>
<evidence type="ECO:0000259" key="3">
    <source>
        <dbReference type="PROSITE" id="PS51186"/>
    </source>
</evidence>
<dbReference type="Pfam" id="PF00583">
    <property type="entry name" value="Acetyltransf_1"/>
    <property type="match status" value="1"/>
</dbReference>
<dbReference type="InterPro" id="IPR000182">
    <property type="entry name" value="GNAT_dom"/>
</dbReference>
<dbReference type="Gene3D" id="3.40.630.30">
    <property type="match status" value="1"/>
</dbReference>
<proteinExistence type="predicted"/>
<comment type="caution">
    <text evidence="4">The sequence shown here is derived from an EMBL/GenBank/DDBJ whole genome shotgun (WGS) entry which is preliminary data.</text>
</comment>
<dbReference type="AlphaFoldDB" id="A0A8J3F1L5"/>
<dbReference type="Proteomes" id="UP000642180">
    <property type="component" value="Unassembled WGS sequence"/>
</dbReference>